<gene>
    <name evidence="1" type="ORF">JZ751_020174</name>
</gene>
<dbReference type="AlphaFoldDB" id="A0A8T2NP42"/>
<comment type="caution">
    <text evidence="1">The sequence shown here is derived from an EMBL/GenBank/DDBJ whole genome shotgun (WGS) entry which is preliminary data.</text>
</comment>
<feature type="non-terminal residue" evidence="1">
    <location>
        <position position="61"/>
    </location>
</feature>
<sequence>MTVLWNICKRRVASQSAAGCPMKTAVSTIWRVSHTGAVEVVFLGHLLPADCDVPVIIIPLR</sequence>
<organism evidence="1 2">
    <name type="scientific">Albula glossodonta</name>
    <name type="common">roundjaw bonefish</name>
    <dbReference type="NCBI Taxonomy" id="121402"/>
    <lineage>
        <taxon>Eukaryota</taxon>
        <taxon>Metazoa</taxon>
        <taxon>Chordata</taxon>
        <taxon>Craniata</taxon>
        <taxon>Vertebrata</taxon>
        <taxon>Euteleostomi</taxon>
        <taxon>Actinopterygii</taxon>
        <taxon>Neopterygii</taxon>
        <taxon>Teleostei</taxon>
        <taxon>Albuliformes</taxon>
        <taxon>Albulidae</taxon>
        <taxon>Albula</taxon>
    </lineage>
</organism>
<evidence type="ECO:0000313" key="2">
    <source>
        <dbReference type="Proteomes" id="UP000824540"/>
    </source>
</evidence>
<reference evidence="1" key="1">
    <citation type="thesis" date="2021" institute="BYU ScholarsArchive" country="Provo, UT, USA">
        <title>Applications of and Algorithms for Genome Assembly and Genomic Analyses with an Emphasis on Marine Teleosts.</title>
        <authorList>
            <person name="Pickett B.D."/>
        </authorList>
    </citation>
    <scope>NUCLEOTIDE SEQUENCE</scope>
    <source>
        <strain evidence="1">HI-2016</strain>
    </source>
</reference>
<dbReference type="EMBL" id="JAFBMS010000039">
    <property type="protein sequence ID" value="KAG9340980.1"/>
    <property type="molecule type" value="Genomic_DNA"/>
</dbReference>
<proteinExistence type="predicted"/>
<evidence type="ECO:0000313" key="1">
    <source>
        <dbReference type="EMBL" id="KAG9340980.1"/>
    </source>
</evidence>
<keyword evidence="2" id="KW-1185">Reference proteome</keyword>
<protein>
    <submittedName>
        <fullName evidence="1">Uncharacterized protein</fullName>
    </submittedName>
</protein>
<dbReference type="Proteomes" id="UP000824540">
    <property type="component" value="Unassembled WGS sequence"/>
</dbReference>
<accession>A0A8T2NP42</accession>
<name>A0A8T2NP42_9TELE</name>